<dbReference type="SUPFAM" id="SSF56731">
    <property type="entry name" value="DNA primase core"/>
    <property type="match status" value="1"/>
</dbReference>
<keyword evidence="8 12" id="KW-0862">Zinc</keyword>
<reference evidence="18" key="1">
    <citation type="submission" date="2019-02" db="EMBL/GenBank/DDBJ databases">
        <authorList>
            <person name="Gruber-Vodicka R. H."/>
            <person name="Seah K. B. B."/>
        </authorList>
    </citation>
    <scope>NUCLEOTIDE SEQUENCE</scope>
    <source>
        <strain evidence="18">BECK_M6</strain>
        <strain evidence="17">BECK_M7</strain>
    </source>
</reference>
<dbReference type="Gene3D" id="1.20.50.20">
    <property type="entry name" value="DnaG, RNA polymerase domain, helical bundle"/>
    <property type="match status" value="1"/>
</dbReference>
<dbReference type="SUPFAM" id="SSF117023">
    <property type="entry name" value="DNA primase DnaG, C-terminal domain"/>
    <property type="match status" value="1"/>
</dbReference>
<comment type="cofactor">
    <cofactor evidence="12 13 14">
        <name>Zn(2+)</name>
        <dbReference type="ChEBI" id="CHEBI:29105"/>
    </cofactor>
    <text evidence="12 13 14">Binds 1 zinc ion per monomer.</text>
</comment>
<dbReference type="CDD" id="cd03364">
    <property type="entry name" value="TOPRIM_DnaG_primases"/>
    <property type="match status" value="1"/>
</dbReference>
<dbReference type="EC" id="2.7.7.101" evidence="12"/>
<evidence type="ECO:0000256" key="13">
    <source>
        <dbReference type="PIRNR" id="PIRNR002811"/>
    </source>
</evidence>
<dbReference type="SMART" id="SM00766">
    <property type="entry name" value="DnaG_DnaB_bind"/>
    <property type="match status" value="1"/>
</dbReference>
<evidence type="ECO:0000259" key="16">
    <source>
        <dbReference type="PROSITE" id="PS50880"/>
    </source>
</evidence>
<dbReference type="InterPro" id="IPR016136">
    <property type="entry name" value="DNA_helicase_N/primase_C"/>
</dbReference>
<dbReference type="Pfam" id="PF10410">
    <property type="entry name" value="DnaB_bind"/>
    <property type="match status" value="1"/>
</dbReference>
<dbReference type="PANTHER" id="PTHR30313:SF2">
    <property type="entry name" value="DNA PRIMASE"/>
    <property type="match status" value="1"/>
</dbReference>
<dbReference type="SUPFAM" id="SSF57783">
    <property type="entry name" value="Zinc beta-ribbon"/>
    <property type="match status" value="1"/>
</dbReference>
<dbReference type="PIRSF" id="PIRSF002811">
    <property type="entry name" value="DnaG"/>
    <property type="match status" value="1"/>
</dbReference>
<dbReference type="InterPro" id="IPR006171">
    <property type="entry name" value="TOPRIM_dom"/>
</dbReference>
<dbReference type="SMART" id="SM00400">
    <property type="entry name" value="ZnF_CHCC"/>
    <property type="match status" value="1"/>
</dbReference>
<evidence type="ECO:0000256" key="15">
    <source>
        <dbReference type="SAM" id="MobiDB-lite"/>
    </source>
</evidence>
<keyword evidence="2 12" id="KW-0639">Primosome</keyword>
<dbReference type="SMART" id="SM00493">
    <property type="entry name" value="TOPRIM"/>
    <property type="match status" value="1"/>
</dbReference>
<dbReference type="Gene3D" id="3.40.1360.10">
    <property type="match status" value="1"/>
</dbReference>
<comment type="catalytic activity">
    <reaction evidence="12">
        <text>ssDNA + n NTP = ssDNA/pppN(pN)n-1 hybrid + (n-1) diphosphate.</text>
        <dbReference type="EC" id="2.7.7.101"/>
    </reaction>
</comment>
<evidence type="ECO:0000256" key="5">
    <source>
        <dbReference type="ARBA" id="ARBA00022705"/>
    </source>
</evidence>
<dbReference type="InterPro" id="IPR013173">
    <property type="entry name" value="DNA_primase_DnaG_DnaB-bd_dom"/>
</dbReference>
<dbReference type="NCBIfam" id="TIGR01391">
    <property type="entry name" value="dnaG"/>
    <property type="match status" value="1"/>
</dbReference>
<sequence>MLGRIPQSFVDGLLSRIDIVEVIDEHVPLKKRGREHIANCPFHHEKTPSFTVSGTKQFYHCFGCGAHGSAIGFLMEYARMDFVDAVRTLAERIGMEVPRESDESARGTNNTDVSSLYGILDEVARFYRRQLQTHPQAPKAITYLKHRQLGTEIISEFDIGYAPPGWDTLLRAFGKTQTARRRLIEAGLITAKDGKEPYDRLRDRIVFPIRDGRGRTIGFGGRVLGEETPKYLNTPETPIFHKGRELYGLYQARQASRTLSRLLVVEGYMDVVALAEQGVRYAVATLGTATTATHLNRLYRTVPEVAFCFDADTAGRKAAWRALETTLPLLRDGRQASFMFLPEGEDPDSFIGKVGRDAFEAELSRATSLAGFLFEHLLAQVDRSTLDGKARLVELAKPLLSRLPPGAFRELCLSHLSDLSGLERTNLDAQLAGKSEPTRLQNQRRSRSTNMGRTSVVRKPGSRVAPSLMRKIISLLLHNPCVARPAIDEARLRTLALPGIPLLVEILDVLAKCPNISTGGLIEHFRDKESGVHLAKLAAQGSPLLVEGLERELSDAFDKLWRLWEEQRYEHLIQKSMESPLNEEEKREFSRLLRHTVAPEA</sequence>
<organism evidence="18">
    <name type="scientific">Candidatus Kentrum sp. LFY</name>
    <dbReference type="NCBI Taxonomy" id="2126342"/>
    <lineage>
        <taxon>Bacteria</taxon>
        <taxon>Pseudomonadati</taxon>
        <taxon>Pseudomonadota</taxon>
        <taxon>Gammaproteobacteria</taxon>
        <taxon>Candidatus Kentrum</taxon>
    </lineage>
</organism>
<evidence type="ECO:0000256" key="4">
    <source>
        <dbReference type="ARBA" id="ARBA00022695"/>
    </source>
</evidence>
<dbReference type="InterPro" id="IPR013264">
    <property type="entry name" value="DNAG_N"/>
</dbReference>
<dbReference type="InterPro" id="IPR006295">
    <property type="entry name" value="DNA_primase_DnaG"/>
</dbReference>
<comment type="similarity">
    <text evidence="12 13">Belongs to the DnaG primase family.</text>
</comment>
<keyword evidence="1 12" id="KW-0240">DNA-directed RNA polymerase</keyword>
<keyword evidence="11 12" id="KW-0804">Transcription</keyword>
<dbReference type="InterPro" id="IPR050219">
    <property type="entry name" value="DnaG_primase"/>
</dbReference>
<dbReference type="InterPro" id="IPR037068">
    <property type="entry name" value="DNA_primase_core_N_sf"/>
</dbReference>
<dbReference type="PROSITE" id="PS50880">
    <property type="entry name" value="TOPRIM"/>
    <property type="match status" value="1"/>
</dbReference>
<dbReference type="InterPro" id="IPR002694">
    <property type="entry name" value="Znf_CHC2"/>
</dbReference>
<feature type="domain" description="Toprim" evidence="16">
    <location>
        <begin position="260"/>
        <end position="342"/>
    </location>
</feature>
<dbReference type="InterPro" id="IPR034151">
    <property type="entry name" value="TOPRIM_DnaG_bac"/>
</dbReference>
<dbReference type="FunFam" id="3.40.1360.10:FF:000002">
    <property type="entry name" value="DNA primase"/>
    <property type="match status" value="1"/>
</dbReference>
<evidence type="ECO:0000256" key="10">
    <source>
        <dbReference type="ARBA" id="ARBA00023125"/>
    </source>
</evidence>
<evidence type="ECO:0000256" key="2">
    <source>
        <dbReference type="ARBA" id="ARBA00022515"/>
    </source>
</evidence>
<dbReference type="FunFam" id="3.90.980.10:FF:000001">
    <property type="entry name" value="DNA primase"/>
    <property type="match status" value="1"/>
</dbReference>
<name>A0A450UWH4_9GAMM</name>
<dbReference type="GO" id="GO:0005737">
    <property type="term" value="C:cytoplasm"/>
    <property type="evidence" value="ECO:0007669"/>
    <property type="project" value="TreeGrafter"/>
</dbReference>
<keyword evidence="6 12" id="KW-0479">Metal-binding</keyword>
<dbReference type="PANTHER" id="PTHR30313">
    <property type="entry name" value="DNA PRIMASE"/>
    <property type="match status" value="1"/>
</dbReference>
<dbReference type="Pfam" id="PF01807">
    <property type="entry name" value="Zn_ribbon_DnaG"/>
    <property type="match status" value="1"/>
</dbReference>
<dbReference type="GO" id="GO:0003899">
    <property type="term" value="F:DNA-directed RNA polymerase activity"/>
    <property type="evidence" value="ECO:0007669"/>
    <property type="project" value="UniProtKB-UniRule"/>
</dbReference>
<dbReference type="EMBL" id="CAADFF010000010">
    <property type="protein sequence ID" value="VFJ88372.1"/>
    <property type="molecule type" value="Genomic_DNA"/>
</dbReference>
<dbReference type="HAMAP" id="MF_00974">
    <property type="entry name" value="DNA_primase_DnaG"/>
    <property type="match status" value="1"/>
</dbReference>
<feature type="region of interest" description="Disordered" evidence="15">
    <location>
        <begin position="428"/>
        <end position="462"/>
    </location>
</feature>
<dbReference type="GO" id="GO:0000428">
    <property type="term" value="C:DNA-directed RNA polymerase complex"/>
    <property type="evidence" value="ECO:0007669"/>
    <property type="project" value="UniProtKB-KW"/>
</dbReference>
<evidence type="ECO:0000256" key="7">
    <source>
        <dbReference type="ARBA" id="ARBA00022771"/>
    </source>
</evidence>
<dbReference type="InterPro" id="IPR030846">
    <property type="entry name" value="DnaG_bac"/>
</dbReference>
<dbReference type="Pfam" id="PF08278">
    <property type="entry name" value="DnaG_DnaB_bind"/>
    <property type="match status" value="1"/>
</dbReference>
<evidence type="ECO:0000256" key="3">
    <source>
        <dbReference type="ARBA" id="ARBA00022679"/>
    </source>
</evidence>
<dbReference type="Gene3D" id="3.90.980.10">
    <property type="entry name" value="DNA primase, catalytic core, N-terminal domain"/>
    <property type="match status" value="1"/>
</dbReference>
<dbReference type="Pfam" id="PF13155">
    <property type="entry name" value="Toprim_2"/>
    <property type="match status" value="1"/>
</dbReference>
<keyword evidence="7 12" id="KW-0863">Zinc-finger</keyword>
<dbReference type="GO" id="GO:1990077">
    <property type="term" value="C:primosome complex"/>
    <property type="evidence" value="ECO:0007669"/>
    <property type="project" value="UniProtKB-KW"/>
</dbReference>
<evidence type="ECO:0000256" key="12">
    <source>
        <dbReference type="HAMAP-Rule" id="MF_00974"/>
    </source>
</evidence>
<evidence type="ECO:0000256" key="8">
    <source>
        <dbReference type="ARBA" id="ARBA00022833"/>
    </source>
</evidence>
<dbReference type="FunFam" id="3.90.580.10:FF:000001">
    <property type="entry name" value="DNA primase"/>
    <property type="match status" value="1"/>
</dbReference>
<dbReference type="AlphaFoldDB" id="A0A450UWH4"/>
<dbReference type="GO" id="GO:0003677">
    <property type="term" value="F:DNA binding"/>
    <property type="evidence" value="ECO:0007669"/>
    <property type="project" value="UniProtKB-KW"/>
</dbReference>
<dbReference type="Gene3D" id="3.90.580.10">
    <property type="entry name" value="Zinc finger, CHC2-type domain"/>
    <property type="match status" value="1"/>
</dbReference>
<evidence type="ECO:0000313" key="18">
    <source>
        <dbReference type="EMBL" id="VFJ96869.1"/>
    </source>
</evidence>
<dbReference type="EMBL" id="CAADFH010000064">
    <property type="protein sequence ID" value="VFJ96869.1"/>
    <property type="molecule type" value="Genomic_DNA"/>
</dbReference>
<comment type="function">
    <text evidence="12 13">RNA polymerase that catalyzes the synthesis of short RNA molecules used as primers for DNA polymerase during DNA replication.</text>
</comment>
<comment type="domain">
    <text evidence="12">Contains an N-terminal zinc-binding domain, a central core domain that contains the primase activity, and a C-terminal DnaB-binding domain.</text>
</comment>
<dbReference type="GO" id="GO:0008270">
    <property type="term" value="F:zinc ion binding"/>
    <property type="evidence" value="ECO:0007669"/>
    <property type="project" value="UniProtKB-UniRule"/>
</dbReference>
<dbReference type="Pfam" id="PF08275">
    <property type="entry name" value="DNAG_N"/>
    <property type="match status" value="1"/>
</dbReference>
<proteinExistence type="inferred from homology"/>
<gene>
    <name evidence="12" type="primary">dnaG</name>
    <name evidence="18" type="ORF">BECKLFY1418A_GA0070994_10645</name>
    <name evidence="17" type="ORF">BECKLFY1418B_GA0070995_10105</name>
</gene>
<keyword evidence="9" id="KW-0460">Magnesium</keyword>
<dbReference type="GO" id="GO:0006269">
    <property type="term" value="P:DNA replication, synthesis of primer"/>
    <property type="evidence" value="ECO:0007669"/>
    <property type="project" value="UniProtKB-UniRule"/>
</dbReference>
<dbReference type="InterPro" id="IPR019475">
    <property type="entry name" value="DNA_primase_DnaB-bd"/>
</dbReference>
<comment type="subunit">
    <text evidence="12">Monomer. Interacts with DnaB.</text>
</comment>
<keyword evidence="5 12" id="KW-0235">DNA replication</keyword>
<evidence type="ECO:0000256" key="6">
    <source>
        <dbReference type="ARBA" id="ARBA00022723"/>
    </source>
</evidence>
<keyword evidence="10 12" id="KW-0238">DNA-binding</keyword>
<evidence type="ECO:0000256" key="1">
    <source>
        <dbReference type="ARBA" id="ARBA00022478"/>
    </source>
</evidence>
<keyword evidence="4 12" id="KW-0548">Nucleotidyltransferase</keyword>
<protein>
    <recommendedName>
        <fullName evidence="12 13">DNA primase</fullName>
        <ecNumber evidence="12">2.7.7.101</ecNumber>
    </recommendedName>
</protein>
<feature type="zinc finger region" description="CHC2-type" evidence="12 14">
    <location>
        <begin position="40"/>
        <end position="64"/>
    </location>
</feature>
<evidence type="ECO:0000313" key="17">
    <source>
        <dbReference type="EMBL" id="VFJ88372.1"/>
    </source>
</evidence>
<evidence type="ECO:0000256" key="9">
    <source>
        <dbReference type="ARBA" id="ARBA00022842"/>
    </source>
</evidence>
<dbReference type="Gene3D" id="1.10.860.10">
    <property type="entry name" value="DNAb Helicase, Chain A"/>
    <property type="match status" value="1"/>
</dbReference>
<evidence type="ECO:0000256" key="11">
    <source>
        <dbReference type="ARBA" id="ARBA00023163"/>
    </source>
</evidence>
<keyword evidence="3 12" id="KW-0808">Transferase</keyword>
<evidence type="ECO:0000256" key="14">
    <source>
        <dbReference type="PIRSR" id="PIRSR002811-1"/>
    </source>
</evidence>
<accession>A0A450UWH4</accession>
<dbReference type="InterPro" id="IPR036977">
    <property type="entry name" value="DNA_primase_Znf_CHC2"/>
</dbReference>